<feature type="transmembrane region" description="Helical" evidence="1">
    <location>
        <begin position="192"/>
        <end position="212"/>
    </location>
</feature>
<proteinExistence type="predicted"/>
<evidence type="ECO:0000313" key="5">
    <source>
        <dbReference type="EMBL" id="VFK77283.1"/>
    </source>
</evidence>
<feature type="transmembrane region" description="Helical" evidence="1">
    <location>
        <begin position="149"/>
        <end position="171"/>
    </location>
</feature>
<sequence>MNEQQAPSMDTGKKRFCEKVSNYLSRLFARTNRPWPCTPRREEEPSCEKGPIQHWQIIFQSLVVGLFIGFVLLAAYLVGVSFSEETLENAFSAIVVASLASSALLTFILPWKLKTARLNRLICGHVIATGVGYGCYCLIVRPIGGDPGLWLVLSGFVAVCLATYSMTVLGVPHPPAAGTALGFAIAASYPKLMFIVVGVLLLGLAKCVFSRFPASLREELG</sequence>
<accession>A0A451BG80</accession>
<evidence type="ECO:0000256" key="1">
    <source>
        <dbReference type="SAM" id="Phobius"/>
    </source>
</evidence>
<protein>
    <submittedName>
        <fullName evidence="5">HPP family protein</fullName>
    </submittedName>
</protein>
<dbReference type="InterPro" id="IPR058581">
    <property type="entry name" value="TM_HPP"/>
</dbReference>
<dbReference type="EMBL" id="CAADFQ010000117">
    <property type="protein sequence ID" value="VFK35422.1"/>
    <property type="molecule type" value="Genomic_DNA"/>
</dbReference>
<dbReference type="AlphaFoldDB" id="A0A451BG80"/>
<evidence type="ECO:0000313" key="3">
    <source>
        <dbReference type="EMBL" id="VFK31058.1"/>
    </source>
</evidence>
<organism evidence="5">
    <name type="scientific">Candidatus Kentrum sp. MB</name>
    <dbReference type="NCBI Taxonomy" id="2138164"/>
    <lineage>
        <taxon>Bacteria</taxon>
        <taxon>Pseudomonadati</taxon>
        <taxon>Pseudomonadota</taxon>
        <taxon>Gammaproteobacteria</taxon>
        <taxon>Candidatus Kentrum</taxon>
    </lineage>
</organism>
<dbReference type="InterPro" id="IPR007065">
    <property type="entry name" value="HPP"/>
</dbReference>
<evidence type="ECO:0000313" key="4">
    <source>
        <dbReference type="EMBL" id="VFK35422.1"/>
    </source>
</evidence>
<evidence type="ECO:0000259" key="2">
    <source>
        <dbReference type="Pfam" id="PF04982"/>
    </source>
</evidence>
<dbReference type="PANTHER" id="PTHR33741">
    <property type="entry name" value="TRANSMEMBRANE PROTEIN DDB_G0269096-RELATED"/>
    <property type="match status" value="1"/>
</dbReference>
<feature type="domain" description="HPP transmembrane region" evidence="2">
    <location>
        <begin position="64"/>
        <end position="209"/>
    </location>
</feature>
<dbReference type="EMBL" id="CAADFO010000076">
    <property type="protein sequence ID" value="VFK31058.1"/>
    <property type="molecule type" value="Genomic_DNA"/>
</dbReference>
<dbReference type="EMBL" id="CAADGH010000118">
    <property type="protein sequence ID" value="VFK77283.1"/>
    <property type="molecule type" value="Genomic_DNA"/>
</dbReference>
<feature type="transmembrane region" description="Helical" evidence="1">
    <location>
        <begin position="90"/>
        <end position="109"/>
    </location>
</feature>
<feature type="transmembrane region" description="Helical" evidence="1">
    <location>
        <begin position="57"/>
        <end position="78"/>
    </location>
</feature>
<gene>
    <name evidence="3" type="ORF">BECKMB1821G_GA0114241_10768</name>
    <name evidence="5" type="ORF">BECKMB1821H_GA0114242_11188</name>
    <name evidence="4" type="ORF">BECKMB1821I_GA0114274_11178</name>
</gene>
<keyword evidence="1" id="KW-0472">Membrane</keyword>
<keyword evidence="1" id="KW-1133">Transmembrane helix</keyword>
<dbReference type="Pfam" id="PF04982">
    <property type="entry name" value="TM_HPP"/>
    <property type="match status" value="1"/>
</dbReference>
<name>A0A451BG80_9GAMM</name>
<feature type="transmembrane region" description="Helical" evidence="1">
    <location>
        <begin position="121"/>
        <end position="143"/>
    </location>
</feature>
<keyword evidence="1" id="KW-0812">Transmembrane</keyword>
<dbReference type="PANTHER" id="PTHR33741:SF5">
    <property type="entry name" value="TRANSMEMBRANE PROTEIN DDB_G0269096-RELATED"/>
    <property type="match status" value="1"/>
</dbReference>
<reference evidence="5" key="1">
    <citation type="submission" date="2019-02" db="EMBL/GenBank/DDBJ databases">
        <authorList>
            <person name="Gruber-Vodicka R. H."/>
            <person name="Seah K. B. B."/>
        </authorList>
    </citation>
    <scope>NUCLEOTIDE SEQUENCE</scope>
    <source>
        <strain evidence="3">BECK_BZ197</strain>
        <strain evidence="5">BECK_BZ198</strain>
        <strain evidence="4">BECK_BZ199</strain>
    </source>
</reference>